<gene>
    <name evidence="7" type="ORF">EZS27_010324</name>
</gene>
<dbReference type="PANTHER" id="PTHR11819">
    <property type="entry name" value="SOLUTE CARRIER FAMILY 5"/>
    <property type="match status" value="1"/>
</dbReference>
<comment type="caution">
    <text evidence="7">The sequence shown here is derived from an EMBL/GenBank/DDBJ whole genome shotgun (WGS) entry which is preliminary data.</text>
</comment>
<comment type="subcellular location">
    <subcellularLocation>
        <location evidence="1">Membrane</location>
        <topology evidence="1">Multi-pass membrane protein</topology>
    </subcellularLocation>
</comment>
<evidence type="ECO:0000256" key="6">
    <source>
        <dbReference type="SAM" id="Phobius"/>
    </source>
</evidence>
<accession>A0A5J4S975</accession>
<dbReference type="InterPro" id="IPR001734">
    <property type="entry name" value="Na/solute_symporter"/>
</dbReference>
<name>A0A5J4S975_9ZZZZ</name>
<dbReference type="EMBL" id="SNRY01000358">
    <property type="protein sequence ID" value="KAA6341910.1"/>
    <property type="molecule type" value="Genomic_DNA"/>
</dbReference>
<dbReference type="GO" id="GO:0005412">
    <property type="term" value="F:D-glucose:sodium symporter activity"/>
    <property type="evidence" value="ECO:0007669"/>
    <property type="project" value="TreeGrafter"/>
</dbReference>
<dbReference type="PANTHER" id="PTHR11819:SF195">
    <property type="entry name" value="SODIUM_GLUCOSE COTRANSPORTER 4"/>
    <property type="match status" value="1"/>
</dbReference>
<keyword evidence="4 6" id="KW-1133">Transmembrane helix</keyword>
<dbReference type="AlphaFoldDB" id="A0A5J4S975"/>
<feature type="transmembrane region" description="Helical" evidence="6">
    <location>
        <begin position="199"/>
        <end position="219"/>
    </location>
</feature>
<dbReference type="PROSITE" id="PS50283">
    <property type="entry name" value="NA_SOLUT_SYMP_3"/>
    <property type="match status" value="1"/>
</dbReference>
<feature type="transmembrane region" description="Helical" evidence="6">
    <location>
        <begin position="116"/>
        <end position="134"/>
    </location>
</feature>
<evidence type="ECO:0000256" key="3">
    <source>
        <dbReference type="ARBA" id="ARBA00022692"/>
    </source>
</evidence>
<dbReference type="Pfam" id="PF00474">
    <property type="entry name" value="SSF"/>
    <property type="match status" value="1"/>
</dbReference>
<keyword evidence="5 6" id="KW-0472">Membrane</keyword>
<dbReference type="GO" id="GO:0005886">
    <property type="term" value="C:plasma membrane"/>
    <property type="evidence" value="ECO:0007669"/>
    <property type="project" value="TreeGrafter"/>
</dbReference>
<evidence type="ECO:0000256" key="1">
    <source>
        <dbReference type="ARBA" id="ARBA00004141"/>
    </source>
</evidence>
<evidence type="ECO:0000313" key="7">
    <source>
        <dbReference type="EMBL" id="KAA6341910.1"/>
    </source>
</evidence>
<reference evidence="7" key="1">
    <citation type="submission" date="2019-03" db="EMBL/GenBank/DDBJ databases">
        <title>Single cell metagenomics reveals metabolic interactions within the superorganism composed of flagellate Streblomastix strix and complex community of Bacteroidetes bacteria on its surface.</title>
        <authorList>
            <person name="Treitli S.C."/>
            <person name="Kolisko M."/>
            <person name="Husnik F."/>
            <person name="Keeling P."/>
            <person name="Hampl V."/>
        </authorList>
    </citation>
    <scope>NUCLEOTIDE SEQUENCE</scope>
    <source>
        <strain evidence="7">STM</strain>
    </source>
</reference>
<feature type="transmembrane region" description="Helical" evidence="6">
    <location>
        <begin position="12"/>
        <end position="40"/>
    </location>
</feature>
<feature type="transmembrane region" description="Helical" evidence="6">
    <location>
        <begin position="146"/>
        <end position="168"/>
    </location>
</feature>
<feature type="non-terminal residue" evidence="7">
    <location>
        <position position="1"/>
    </location>
</feature>
<evidence type="ECO:0000256" key="4">
    <source>
        <dbReference type="ARBA" id="ARBA00022989"/>
    </source>
</evidence>
<dbReference type="Gene3D" id="1.20.1730.10">
    <property type="entry name" value="Sodium/glucose cotransporter"/>
    <property type="match status" value="1"/>
</dbReference>
<proteinExistence type="inferred from homology"/>
<dbReference type="InterPro" id="IPR038377">
    <property type="entry name" value="Na/Glc_symporter_sf"/>
</dbReference>
<keyword evidence="3 6" id="KW-0812">Transmembrane</keyword>
<evidence type="ECO:0000256" key="2">
    <source>
        <dbReference type="ARBA" id="ARBA00006434"/>
    </source>
</evidence>
<protein>
    <submittedName>
        <fullName evidence="7">Sodium:solute symporter</fullName>
    </submittedName>
</protein>
<feature type="transmembrane region" description="Helical" evidence="6">
    <location>
        <begin position="91"/>
        <end position="109"/>
    </location>
</feature>
<comment type="similarity">
    <text evidence="2">Belongs to the sodium:solute symporter (SSF) (TC 2.A.21) family.</text>
</comment>
<feature type="transmembrane region" description="Helical" evidence="6">
    <location>
        <begin position="52"/>
        <end position="71"/>
    </location>
</feature>
<evidence type="ECO:0000256" key="5">
    <source>
        <dbReference type="ARBA" id="ARBA00023136"/>
    </source>
</evidence>
<organism evidence="7">
    <name type="scientific">termite gut metagenome</name>
    <dbReference type="NCBI Taxonomy" id="433724"/>
    <lineage>
        <taxon>unclassified sequences</taxon>
        <taxon>metagenomes</taxon>
        <taxon>organismal metagenomes</taxon>
    </lineage>
</organism>
<sequence length="220" mass="24734">LNLLPVGVKGFVTVGFIAALVTSLAAHFNSSATLFTIDFYKQCKPNADEAKLVWIGRMATIVVVILGLVWIPIMRGLGNVLYEYLQEVQSLIAPAIAAVFVMGVFSKHITPKAGEWGLLAGFFIGMFRLVMMVLKPESMQWFLDVNWLIFCIFLFVFTMLLMVVISFFTTKASDEKLQGITYFSRSTAQKAETRASWSYWDVVTSVGVVAVCILFYIYFW</sequence>